<feature type="non-terminal residue" evidence="4">
    <location>
        <position position="1"/>
    </location>
</feature>
<accession>A0A9W9S5E9</accession>
<feature type="domain" description="Calcineurin-like phosphoesterase" evidence="3">
    <location>
        <begin position="283"/>
        <end position="566"/>
    </location>
</feature>
<dbReference type="SUPFAM" id="SSF56300">
    <property type="entry name" value="Metallo-dependent phosphatases"/>
    <property type="match status" value="1"/>
</dbReference>
<dbReference type="CDD" id="cd00842">
    <property type="entry name" value="MPP_ASMase"/>
    <property type="match status" value="1"/>
</dbReference>
<reference evidence="4" key="2">
    <citation type="journal article" date="2023" name="IMA Fungus">
        <title>Comparative genomic study of the Penicillium genus elucidates a diverse pangenome and 15 lateral gene transfer events.</title>
        <authorList>
            <person name="Petersen C."/>
            <person name="Sorensen T."/>
            <person name="Nielsen M.R."/>
            <person name="Sondergaard T.E."/>
            <person name="Sorensen J.L."/>
            <person name="Fitzpatrick D.A."/>
            <person name="Frisvad J.C."/>
            <person name="Nielsen K.L."/>
        </authorList>
    </citation>
    <scope>NUCLEOTIDE SEQUENCE</scope>
    <source>
        <strain evidence="4">IBT 3081</strain>
    </source>
</reference>
<keyword evidence="2" id="KW-0325">Glycoprotein</keyword>
<evidence type="ECO:0000259" key="3">
    <source>
        <dbReference type="Pfam" id="PF00149"/>
    </source>
</evidence>
<organism evidence="4 5">
    <name type="scientific">Penicillium concentricum</name>
    <dbReference type="NCBI Taxonomy" id="293559"/>
    <lineage>
        <taxon>Eukaryota</taxon>
        <taxon>Fungi</taxon>
        <taxon>Dikarya</taxon>
        <taxon>Ascomycota</taxon>
        <taxon>Pezizomycotina</taxon>
        <taxon>Eurotiomycetes</taxon>
        <taxon>Eurotiomycetidae</taxon>
        <taxon>Eurotiales</taxon>
        <taxon>Aspergillaceae</taxon>
        <taxon>Penicillium</taxon>
    </lineage>
</organism>
<dbReference type="PANTHER" id="PTHR10340">
    <property type="entry name" value="SPHINGOMYELIN PHOSPHODIESTERASE"/>
    <property type="match status" value="1"/>
</dbReference>
<dbReference type="EMBL" id="JAPZBT010000002">
    <property type="protein sequence ID" value="KAJ5372378.1"/>
    <property type="molecule type" value="Genomic_DNA"/>
</dbReference>
<dbReference type="RefSeq" id="XP_056578364.1">
    <property type="nucleotide sequence ID" value="XM_056722114.1"/>
</dbReference>
<protein>
    <recommendedName>
        <fullName evidence="3">Calcineurin-like phosphoesterase domain-containing protein</fullName>
    </recommendedName>
</protein>
<dbReference type="AlphaFoldDB" id="A0A9W9S5E9"/>
<dbReference type="InterPro" id="IPR041805">
    <property type="entry name" value="ASMase/PPN1_MPP"/>
</dbReference>
<dbReference type="InterPro" id="IPR029052">
    <property type="entry name" value="Metallo-depent_PP-like"/>
</dbReference>
<comment type="caution">
    <text evidence="4">The sequence shown here is derived from an EMBL/GenBank/DDBJ whole genome shotgun (WGS) entry which is preliminary data.</text>
</comment>
<dbReference type="OrthoDB" id="282973at2759"/>
<evidence type="ECO:0000313" key="5">
    <source>
        <dbReference type="Proteomes" id="UP001147752"/>
    </source>
</evidence>
<keyword evidence="1" id="KW-0378">Hydrolase</keyword>
<dbReference type="PANTHER" id="PTHR10340:SF27">
    <property type="entry name" value="ACL091CP"/>
    <property type="match status" value="1"/>
</dbReference>
<dbReference type="GO" id="GO:0008081">
    <property type="term" value="F:phosphoric diester hydrolase activity"/>
    <property type="evidence" value="ECO:0007669"/>
    <property type="project" value="TreeGrafter"/>
</dbReference>
<evidence type="ECO:0000256" key="2">
    <source>
        <dbReference type="ARBA" id="ARBA00023180"/>
    </source>
</evidence>
<dbReference type="Proteomes" id="UP001147752">
    <property type="component" value="Unassembled WGS sequence"/>
</dbReference>
<name>A0A9W9S5E9_9EURO</name>
<dbReference type="InterPro" id="IPR004843">
    <property type="entry name" value="Calcineurin-like_PHP"/>
</dbReference>
<keyword evidence="5" id="KW-1185">Reference proteome</keyword>
<evidence type="ECO:0000313" key="4">
    <source>
        <dbReference type="EMBL" id="KAJ5372378.1"/>
    </source>
</evidence>
<proteinExistence type="predicted"/>
<sequence length="736" mass="81624">IYLLCHVHRTCIKSLKLHCFCSFPFSIFSPFSSVLSQSPAPMGHSGLFKMQALLVLLGTTNLILNLAFAASLPRDSSYVAAAGFPTSAFSSYYFSPAQPTKQPQPILYDPVLDLTFPYELTDPDNIPDNQDEVYFPVPRTHMPAKKRYKLVQEAVSNVTNIIKSNCSEDDCTKCKNALAAAKPAALHAPAWVPNAMVNLCKAFRFHANETCEQEFATNTFGAIWTQVLAYADVEGLDGQYICHSLGSKYCSAPKTNPLDTTNIFPKPKPADVRVPEASGERVKVLHLSDFHLDARYAVSSEANCTSSLCCRSDNSNDISEDKPLLSASAYGSFLCDTPYDLGLAALQAVGPLTGTGKGENDEHFAWTLYTGDLVSHDPASQISKALTQYTETSIYGMFKHYLSGPVFAALGNHDTSPANIDSPHNLPGRLGEQQSWNYEHLAGLWRHEGWISRKTADEARTHYGGYSVETRYGLRIIAFNTDLWYRHNILTFINTTDPDNSGIFSWMIEELQKAEDAGERVWIIGHVLSGWDGTNALPNPTDLFYQIVDRYSPHVIANIFFGHTHEDEFMIYYANNGTVQDADNALTTGWIMPSITPLTNLNSGFRLYEVDTGDFNIYEAYTFYSNVSNYPTLEYTGPTFEIEYSTRDAYGLAAGWDDDAPLNATFWHRVTESMEKDVELVGLHNTYQGKRSVKSPNCTTAACQKAKICYMRSGSVALGSQCPQGYGSVQSAFKEN</sequence>
<evidence type="ECO:0000256" key="1">
    <source>
        <dbReference type="ARBA" id="ARBA00022801"/>
    </source>
</evidence>
<gene>
    <name evidence="4" type="ORF">N7517_004384</name>
</gene>
<dbReference type="Pfam" id="PF00149">
    <property type="entry name" value="Metallophos"/>
    <property type="match status" value="1"/>
</dbReference>
<dbReference type="GeneID" id="81461297"/>
<reference evidence="4" key="1">
    <citation type="submission" date="2022-12" db="EMBL/GenBank/DDBJ databases">
        <authorList>
            <person name="Petersen C."/>
        </authorList>
    </citation>
    <scope>NUCLEOTIDE SEQUENCE</scope>
    <source>
        <strain evidence="4">IBT 3081</strain>
    </source>
</reference>